<reference evidence="2 3" key="1">
    <citation type="submission" date="2014-04" db="EMBL/GenBank/DDBJ databases">
        <authorList>
            <consortium name="DOE Joint Genome Institute"/>
            <person name="Kuo A."/>
            <person name="Girlanda M."/>
            <person name="Perotto S."/>
            <person name="Kohler A."/>
            <person name="Nagy L.G."/>
            <person name="Floudas D."/>
            <person name="Copeland A."/>
            <person name="Barry K.W."/>
            <person name="Cichocki N."/>
            <person name="Veneault-Fourrey C."/>
            <person name="LaButti K."/>
            <person name="Lindquist E.A."/>
            <person name="Lipzen A."/>
            <person name="Lundell T."/>
            <person name="Morin E."/>
            <person name="Murat C."/>
            <person name="Sun H."/>
            <person name="Tunlid A."/>
            <person name="Henrissat B."/>
            <person name="Grigoriev I.V."/>
            <person name="Hibbett D.S."/>
            <person name="Martin F."/>
            <person name="Nordberg H.P."/>
            <person name="Cantor M.N."/>
            <person name="Hua S.X."/>
        </authorList>
    </citation>
    <scope>NUCLEOTIDE SEQUENCE [LARGE SCALE GENOMIC DNA]</scope>
    <source>
        <strain evidence="2 3">MUT 4182</strain>
    </source>
</reference>
<dbReference type="AlphaFoldDB" id="A0A0C3LZY1"/>
<dbReference type="SUPFAM" id="SSF52047">
    <property type="entry name" value="RNI-like"/>
    <property type="match status" value="1"/>
</dbReference>
<protein>
    <recommendedName>
        <fullName evidence="4">F-box domain-containing protein</fullName>
    </recommendedName>
</protein>
<sequence length="592" mass="66462">MMPATVSGTRLNSPQPGDIKFLSSFFTDLNAILAYKRVNPEWRGLHSAGCTLAEALNSRNVQKEPRTSQQDLDSDTEDETWVQDWEVQQLLEWVLLEVRATGLPEERHELQHLVERLEERLTTTPDTSSESQSTEAGSPEPAIVTIARGEPEQHCQSNPISLIPTELFHNIFEFVCAPRSLALFSPLILSHVNSHFRSIVLDMSSLWNTIDDAFPLPIAKLYLERCIGAPLDIRIGSNGPPAPEDGKWDELFQCLEPHAHRVKVLKIVTDDEDAMDDLEELMCSGGPFDDLEKLEFGLCGNSEPNDRDLMFALDKRGSLQELHLWGYTLGQWIDTFPTALRRLWLSEVCISLMSLTEALERPPDLSVLVLEDCLLYGYGDAAKVVTLGGLVDLQFIRIVGRDIIRLTSLIRTPALASFSVAAAWSKATPDFLVNLVENSKEILSAEICAYDLTRDEWFAIFKHLPRLTHLRIRASNSSDEDLEALIVAQTLPNLKSITLDNELRLTTQLVEDMVRAHPKLESVALRGWDPSNVSTESLALISKLVKNIFVETFRRSPEDDCDEETESDTSNDFSTDGSWLSGDEHVVIRDDD</sequence>
<feature type="region of interest" description="Disordered" evidence="1">
    <location>
        <begin position="556"/>
        <end position="592"/>
    </location>
</feature>
<dbReference type="EMBL" id="KN823016">
    <property type="protein sequence ID" value="KIO26952.1"/>
    <property type="molecule type" value="Genomic_DNA"/>
</dbReference>
<dbReference type="Proteomes" id="UP000054248">
    <property type="component" value="Unassembled WGS sequence"/>
</dbReference>
<dbReference type="STRING" id="1051891.A0A0C3LZY1"/>
<evidence type="ECO:0000256" key="1">
    <source>
        <dbReference type="SAM" id="MobiDB-lite"/>
    </source>
</evidence>
<feature type="region of interest" description="Disordered" evidence="1">
    <location>
        <begin position="118"/>
        <end position="139"/>
    </location>
</feature>
<feature type="compositionally biased region" description="Acidic residues" evidence="1">
    <location>
        <begin position="559"/>
        <end position="569"/>
    </location>
</feature>
<proteinExistence type="predicted"/>
<evidence type="ECO:0008006" key="4">
    <source>
        <dbReference type="Google" id="ProtNLM"/>
    </source>
</evidence>
<accession>A0A0C3LZY1</accession>
<keyword evidence="3" id="KW-1185">Reference proteome</keyword>
<gene>
    <name evidence="2" type="ORF">M407DRAFT_195844</name>
</gene>
<evidence type="ECO:0000313" key="3">
    <source>
        <dbReference type="Proteomes" id="UP000054248"/>
    </source>
</evidence>
<organism evidence="2 3">
    <name type="scientific">Tulasnella calospora MUT 4182</name>
    <dbReference type="NCBI Taxonomy" id="1051891"/>
    <lineage>
        <taxon>Eukaryota</taxon>
        <taxon>Fungi</taxon>
        <taxon>Dikarya</taxon>
        <taxon>Basidiomycota</taxon>
        <taxon>Agaricomycotina</taxon>
        <taxon>Agaricomycetes</taxon>
        <taxon>Cantharellales</taxon>
        <taxon>Tulasnellaceae</taxon>
        <taxon>Tulasnella</taxon>
    </lineage>
</organism>
<dbReference type="OrthoDB" id="2269034at2759"/>
<feature type="compositionally biased region" description="Basic and acidic residues" evidence="1">
    <location>
        <begin position="582"/>
        <end position="592"/>
    </location>
</feature>
<reference evidence="3" key="2">
    <citation type="submission" date="2015-01" db="EMBL/GenBank/DDBJ databases">
        <title>Evolutionary Origins and Diversification of the Mycorrhizal Mutualists.</title>
        <authorList>
            <consortium name="DOE Joint Genome Institute"/>
            <consortium name="Mycorrhizal Genomics Consortium"/>
            <person name="Kohler A."/>
            <person name="Kuo A."/>
            <person name="Nagy L.G."/>
            <person name="Floudas D."/>
            <person name="Copeland A."/>
            <person name="Barry K.W."/>
            <person name="Cichocki N."/>
            <person name="Veneault-Fourrey C."/>
            <person name="LaButti K."/>
            <person name="Lindquist E.A."/>
            <person name="Lipzen A."/>
            <person name="Lundell T."/>
            <person name="Morin E."/>
            <person name="Murat C."/>
            <person name="Riley R."/>
            <person name="Ohm R."/>
            <person name="Sun H."/>
            <person name="Tunlid A."/>
            <person name="Henrissat B."/>
            <person name="Grigoriev I.V."/>
            <person name="Hibbett D.S."/>
            <person name="Martin F."/>
        </authorList>
    </citation>
    <scope>NUCLEOTIDE SEQUENCE [LARGE SCALE GENOMIC DNA]</scope>
    <source>
        <strain evidence="3">MUT 4182</strain>
    </source>
</reference>
<dbReference type="InterPro" id="IPR032675">
    <property type="entry name" value="LRR_dom_sf"/>
</dbReference>
<evidence type="ECO:0000313" key="2">
    <source>
        <dbReference type="EMBL" id="KIO26952.1"/>
    </source>
</evidence>
<dbReference type="Gene3D" id="3.80.10.10">
    <property type="entry name" value="Ribonuclease Inhibitor"/>
    <property type="match status" value="1"/>
</dbReference>
<name>A0A0C3LZY1_9AGAM</name>
<dbReference type="HOGENOM" id="CLU_032679_0_0_1"/>
<feature type="compositionally biased region" description="Polar residues" evidence="1">
    <location>
        <begin position="122"/>
        <end position="136"/>
    </location>
</feature>